<dbReference type="InterPro" id="IPR008840">
    <property type="entry name" value="Sipho_Gp157"/>
</dbReference>
<protein>
    <recommendedName>
        <fullName evidence="4">Siphovirus Gp157 family protein</fullName>
    </recommendedName>
</protein>
<dbReference type="AlphaFoldDB" id="A0A418IRC9"/>
<evidence type="ECO:0000313" key="2">
    <source>
        <dbReference type="EMBL" id="RIN12423.1"/>
    </source>
</evidence>
<comment type="caution">
    <text evidence="2">The sequence shown here is derived from an EMBL/GenBank/DDBJ whole genome shotgun (WGS) entry which is preliminary data.</text>
</comment>
<proteinExistence type="predicted"/>
<name>A0A418IRC9_STAXY</name>
<dbReference type="RefSeq" id="WP_107557855.1">
    <property type="nucleotide sequence ID" value="NZ_QXUL01000007.1"/>
</dbReference>
<keyword evidence="1" id="KW-0175">Coiled coil</keyword>
<evidence type="ECO:0000256" key="1">
    <source>
        <dbReference type="SAM" id="Coils"/>
    </source>
</evidence>
<accession>A0A418IRC9</accession>
<feature type="coiled-coil region" evidence="1">
    <location>
        <begin position="35"/>
        <end position="83"/>
    </location>
</feature>
<keyword evidence="3" id="KW-1185">Reference proteome</keyword>
<dbReference type="Proteomes" id="UP000285567">
    <property type="component" value="Unassembled WGS sequence"/>
</dbReference>
<evidence type="ECO:0008006" key="4">
    <source>
        <dbReference type="Google" id="ProtNLM"/>
    </source>
</evidence>
<gene>
    <name evidence="2" type="ORF">BU097_02525</name>
</gene>
<sequence length="161" mass="18201">MSNIFELTDNYKQVYDLISEQGDEQALIDTLASINDALEDKADGYASVIKSLQADNSAIDEEIKRLKQRKTSNENGVKRLKDNLKESMEFTGKEKFKTAFNSFSISKNAPSKEVLDEKLIPKDYWISQAPKINSKLLLDDLKAGKEVPGAEIKQTRSLRVR</sequence>
<reference evidence="2 3" key="1">
    <citation type="journal article" date="2016" name="Front. Microbiol.">
        <title>Comprehensive Phylogenetic Analysis of Bovine Non-aureus Staphylococci Species Based on Whole-Genome Sequencing.</title>
        <authorList>
            <person name="Naushad S."/>
            <person name="Barkema H.W."/>
            <person name="Luby C."/>
            <person name="Condas L.A."/>
            <person name="Nobrega D.B."/>
            <person name="Carson D.A."/>
            <person name="De Buck J."/>
        </authorList>
    </citation>
    <scope>NUCLEOTIDE SEQUENCE [LARGE SCALE GENOMIC DNA]</scope>
    <source>
        <strain evidence="2 3">SNUC 102</strain>
    </source>
</reference>
<organism evidence="2 3">
    <name type="scientific">Staphylococcus xylosus</name>
    <dbReference type="NCBI Taxonomy" id="1288"/>
    <lineage>
        <taxon>Bacteria</taxon>
        <taxon>Bacillati</taxon>
        <taxon>Bacillota</taxon>
        <taxon>Bacilli</taxon>
        <taxon>Bacillales</taxon>
        <taxon>Staphylococcaceae</taxon>
        <taxon>Staphylococcus</taxon>
    </lineage>
</organism>
<evidence type="ECO:0000313" key="3">
    <source>
        <dbReference type="Proteomes" id="UP000285567"/>
    </source>
</evidence>
<dbReference type="OrthoDB" id="2409458at2"/>
<dbReference type="EMBL" id="QXUL01000007">
    <property type="protein sequence ID" value="RIN12423.1"/>
    <property type="molecule type" value="Genomic_DNA"/>
</dbReference>
<dbReference type="Pfam" id="PF05565">
    <property type="entry name" value="Sipho_Gp157"/>
    <property type="match status" value="1"/>
</dbReference>